<keyword evidence="4 7" id="KW-0521">NADP</keyword>
<dbReference type="PIRSF" id="PIRSF000151">
    <property type="entry name" value="GPR"/>
    <property type="match status" value="1"/>
</dbReference>
<dbReference type="PANTHER" id="PTHR11063:SF8">
    <property type="entry name" value="DELTA-1-PYRROLINE-5-CARBOXYLATE SYNTHASE"/>
    <property type="match status" value="1"/>
</dbReference>
<dbReference type="GO" id="GO:0055129">
    <property type="term" value="P:L-proline biosynthetic process"/>
    <property type="evidence" value="ECO:0007669"/>
    <property type="project" value="UniProtKB-UniRule"/>
</dbReference>
<evidence type="ECO:0000259" key="8">
    <source>
        <dbReference type="Pfam" id="PF00171"/>
    </source>
</evidence>
<dbReference type="EMBL" id="CP096983">
    <property type="protein sequence ID" value="URZ13390.1"/>
    <property type="molecule type" value="Genomic_DNA"/>
</dbReference>
<dbReference type="InterPro" id="IPR016163">
    <property type="entry name" value="Ald_DH_C"/>
</dbReference>
<organism evidence="9 10">
    <name type="scientific">Clostridium felsineum</name>
    <dbReference type="NCBI Taxonomy" id="36839"/>
    <lineage>
        <taxon>Bacteria</taxon>
        <taxon>Bacillati</taxon>
        <taxon>Bacillota</taxon>
        <taxon>Clostridia</taxon>
        <taxon>Eubacteriales</taxon>
        <taxon>Clostridiaceae</taxon>
        <taxon>Clostridium</taxon>
    </lineage>
</organism>
<dbReference type="NCBIfam" id="TIGR00407">
    <property type="entry name" value="proA"/>
    <property type="match status" value="1"/>
</dbReference>
<name>A0A1S8KZD5_9CLOT</name>
<reference evidence="9 10" key="1">
    <citation type="submission" date="2022-04" db="EMBL/GenBank/DDBJ databases">
        <title>Genome sequence of C. roseum typestrain.</title>
        <authorList>
            <person name="Poehlein A."/>
            <person name="Schoch T."/>
            <person name="Duerre P."/>
            <person name="Daniel R."/>
        </authorList>
    </citation>
    <scope>NUCLEOTIDE SEQUENCE [LARGE SCALE GENOMIC DNA]</scope>
    <source>
        <strain evidence="9 10">DSM 7320</strain>
    </source>
</reference>
<evidence type="ECO:0000313" key="9">
    <source>
        <dbReference type="EMBL" id="URZ13390.1"/>
    </source>
</evidence>
<proteinExistence type="inferred from homology"/>
<protein>
    <recommendedName>
        <fullName evidence="7">Gamma-glutamyl phosphate reductase</fullName>
        <shortName evidence="7">GPR</shortName>
        <ecNumber evidence="7">1.2.1.41</ecNumber>
    </recommendedName>
    <alternativeName>
        <fullName evidence="7">Glutamate-5-semialdehyde dehydrogenase</fullName>
    </alternativeName>
    <alternativeName>
        <fullName evidence="7">Glutamyl-gamma-semialdehyde dehydrogenase</fullName>
        <shortName evidence="7">GSA dehydrogenase</shortName>
    </alternativeName>
</protein>
<dbReference type="AlphaFoldDB" id="A0A1S8KZD5"/>
<evidence type="ECO:0000256" key="6">
    <source>
        <dbReference type="ARBA" id="ARBA00049024"/>
    </source>
</evidence>
<feature type="domain" description="Aldehyde dehydrogenase" evidence="8">
    <location>
        <begin position="12"/>
        <end position="287"/>
    </location>
</feature>
<dbReference type="CDD" id="cd07079">
    <property type="entry name" value="ALDH_F18-19_ProA-GPR"/>
    <property type="match status" value="1"/>
</dbReference>
<evidence type="ECO:0000256" key="1">
    <source>
        <dbReference type="ARBA" id="ARBA00004985"/>
    </source>
</evidence>
<keyword evidence="7" id="KW-0963">Cytoplasm</keyword>
<dbReference type="SUPFAM" id="SSF53720">
    <property type="entry name" value="ALDH-like"/>
    <property type="match status" value="1"/>
</dbReference>
<dbReference type="GO" id="GO:0004350">
    <property type="term" value="F:glutamate-5-semialdehyde dehydrogenase activity"/>
    <property type="evidence" value="ECO:0007669"/>
    <property type="project" value="UniProtKB-UniRule"/>
</dbReference>
<dbReference type="HAMAP" id="MF_00412">
    <property type="entry name" value="ProA"/>
    <property type="match status" value="1"/>
</dbReference>
<keyword evidence="2 7" id="KW-0028">Amino-acid biosynthesis</keyword>
<comment type="catalytic activity">
    <reaction evidence="6 7">
        <text>L-glutamate 5-semialdehyde + phosphate + NADP(+) = L-glutamyl 5-phosphate + NADPH + H(+)</text>
        <dbReference type="Rhea" id="RHEA:19541"/>
        <dbReference type="ChEBI" id="CHEBI:15378"/>
        <dbReference type="ChEBI" id="CHEBI:43474"/>
        <dbReference type="ChEBI" id="CHEBI:57783"/>
        <dbReference type="ChEBI" id="CHEBI:58066"/>
        <dbReference type="ChEBI" id="CHEBI:58274"/>
        <dbReference type="ChEBI" id="CHEBI:58349"/>
        <dbReference type="EC" id="1.2.1.41"/>
    </reaction>
</comment>
<evidence type="ECO:0000256" key="5">
    <source>
        <dbReference type="ARBA" id="ARBA00023002"/>
    </source>
</evidence>
<dbReference type="Proteomes" id="UP000190951">
    <property type="component" value="Chromosome"/>
</dbReference>
<comment type="similarity">
    <text evidence="7">Belongs to the gamma-glutamyl phosphate reductase family.</text>
</comment>
<dbReference type="InterPro" id="IPR016161">
    <property type="entry name" value="Ald_DH/histidinol_DH"/>
</dbReference>
<dbReference type="Gene3D" id="3.40.605.10">
    <property type="entry name" value="Aldehyde Dehydrogenase, Chain A, domain 1"/>
    <property type="match status" value="1"/>
</dbReference>
<dbReference type="NCBIfam" id="NF001221">
    <property type="entry name" value="PRK00197.1"/>
    <property type="match status" value="1"/>
</dbReference>
<dbReference type="RefSeq" id="WP_077834907.1">
    <property type="nucleotide sequence ID" value="NZ_CP096983.1"/>
</dbReference>
<evidence type="ECO:0000256" key="2">
    <source>
        <dbReference type="ARBA" id="ARBA00022605"/>
    </source>
</evidence>
<dbReference type="InterPro" id="IPR020593">
    <property type="entry name" value="G-glutamylP_reductase_CS"/>
</dbReference>
<dbReference type="FunFam" id="3.40.309.10:FF:000006">
    <property type="entry name" value="Gamma-glutamyl phosphate reductase"/>
    <property type="match status" value="1"/>
</dbReference>
<evidence type="ECO:0000256" key="4">
    <source>
        <dbReference type="ARBA" id="ARBA00022857"/>
    </source>
</evidence>
<dbReference type="STRING" id="84029.CROST_37690"/>
<dbReference type="PANTHER" id="PTHR11063">
    <property type="entry name" value="GLUTAMATE SEMIALDEHYDE DEHYDROGENASE"/>
    <property type="match status" value="1"/>
</dbReference>
<dbReference type="Pfam" id="PF00171">
    <property type="entry name" value="Aldedh"/>
    <property type="match status" value="2"/>
</dbReference>
<dbReference type="InterPro" id="IPR015590">
    <property type="entry name" value="Aldehyde_DH_dom"/>
</dbReference>
<keyword evidence="3 7" id="KW-0641">Proline biosynthesis</keyword>
<dbReference type="Gene3D" id="3.40.309.10">
    <property type="entry name" value="Aldehyde Dehydrogenase, Chain A, domain 2"/>
    <property type="match status" value="1"/>
</dbReference>
<comment type="pathway">
    <text evidence="1 7">Amino-acid biosynthesis; L-proline biosynthesis; L-glutamate 5-semialdehyde from L-glutamate: step 2/2.</text>
</comment>
<dbReference type="InterPro" id="IPR016162">
    <property type="entry name" value="Ald_DH_N"/>
</dbReference>
<dbReference type="InterPro" id="IPR000965">
    <property type="entry name" value="GPR_dom"/>
</dbReference>
<dbReference type="GO" id="GO:0005737">
    <property type="term" value="C:cytoplasm"/>
    <property type="evidence" value="ECO:0007669"/>
    <property type="project" value="UniProtKB-SubCell"/>
</dbReference>
<feature type="domain" description="Aldehyde dehydrogenase" evidence="8">
    <location>
        <begin position="318"/>
        <end position="408"/>
    </location>
</feature>
<dbReference type="KEGG" id="crw:CROST_041560"/>
<dbReference type="GO" id="GO:0050661">
    <property type="term" value="F:NADP binding"/>
    <property type="evidence" value="ECO:0007669"/>
    <property type="project" value="InterPro"/>
</dbReference>
<evidence type="ECO:0000313" key="10">
    <source>
        <dbReference type="Proteomes" id="UP000190951"/>
    </source>
</evidence>
<gene>
    <name evidence="7 9" type="primary">proA</name>
    <name evidence="9" type="ORF">CROST_041560</name>
</gene>
<accession>A0A1S8KZD5</accession>
<sequence length="418" mass="45975">MDIKNYVTEKAKNSKLAAKKLSYMDTNTKNKALLEMSKALLENKDYILSQNKIDIEAAEKIGTSKALIDRLTLDDKRINNMAEALIKTASLQDPIGEIIKMWKTPDELQIGQMRVPLGVIGIIYEARPNVTVDAAALCIKSGNAVILRGGKEAINSNTAIIRVIREAVIKSGLPSGSIEFIDITDRETVNVMMKLNGLIDVLIPRGGAGLIKSVVENSTVPVIETGTGNCHVYVDKYADFEKAENIIINAKLQRPAVCNAMESLLVHKDVADEFLPRLCKKLKDLNVEIRGCSVTQRIVSDVVPAVDEDYAKEFLDLILSVKVVGSLDEAIDHIFKYSTNHSEAIITENYTNAQRFLKEVDAAAVYVNASTRFTDGEQFGFGGEIGISTQKLHARGPMGLNQLTTTKYIIYGDGQVRK</sequence>
<evidence type="ECO:0000256" key="7">
    <source>
        <dbReference type="HAMAP-Rule" id="MF_00412"/>
    </source>
</evidence>
<keyword evidence="10" id="KW-1185">Reference proteome</keyword>
<keyword evidence="5 7" id="KW-0560">Oxidoreductase</keyword>
<evidence type="ECO:0000256" key="3">
    <source>
        <dbReference type="ARBA" id="ARBA00022650"/>
    </source>
</evidence>
<dbReference type="EC" id="1.2.1.41" evidence="7"/>
<dbReference type="InterPro" id="IPR012134">
    <property type="entry name" value="Glu-5-SA_DH"/>
</dbReference>
<dbReference type="PROSITE" id="PS01223">
    <property type="entry name" value="PROA"/>
    <property type="match status" value="1"/>
</dbReference>
<comment type="function">
    <text evidence="7">Catalyzes the NADPH-dependent reduction of L-glutamate 5-phosphate into L-glutamate 5-semialdehyde and phosphate. The product spontaneously undergoes cyclization to form 1-pyrroline-5-carboxylate.</text>
</comment>
<comment type="subcellular location">
    <subcellularLocation>
        <location evidence="7">Cytoplasm</location>
    </subcellularLocation>
</comment>